<keyword evidence="2" id="KW-1185">Reference proteome</keyword>
<evidence type="ECO:0000313" key="2">
    <source>
        <dbReference type="Proteomes" id="UP000247746"/>
    </source>
</evidence>
<protein>
    <submittedName>
        <fullName evidence="1">Uncharacterized protein</fullName>
    </submittedName>
</protein>
<organism evidence="1 2">
    <name type="scientific">Psychrobacter fozii</name>
    <dbReference type="NCBI Taxonomy" id="198480"/>
    <lineage>
        <taxon>Bacteria</taxon>
        <taxon>Pseudomonadati</taxon>
        <taxon>Pseudomonadota</taxon>
        <taxon>Gammaproteobacteria</taxon>
        <taxon>Moraxellales</taxon>
        <taxon>Moraxellaceae</taxon>
        <taxon>Psychrobacter</taxon>
    </lineage>
</organism>
<reference evidence="1 2" key="1">
    <citation type="submission" date="2018-06" db="EMBL/GenBank/DDBJ databases">
        <title>Genomic Encyclopedia of Type Strains, Phase III (KMG-III): the genomes of soil and plant-associated and newly described type strains.</title>
        <authorList>
            <person name="Whitman W."/>
        </authorList>
    </citation>
    <scope>NUCLEOTIDE SEQUENCE [LARGE SCALE GENOMIC DNA]</scope>
    <source>
        <strain evidence="1 2">CECT 5889</strain>
    </source>
</reference>
<gene>
    <name evidence="1" type="ORF">DFP82_1186</name>
</gene>
<dbReference type="RefSeq" id="WP_110924440.1">
    <property type="nucleotide sequence ID" value="NZ_QJSU01000018.1"/>
</dbReference>
<evidence type="ECO:0000313" key="1">
    <source>
        <dbReference type="EMBL" id="PYE36419.1"/>
    </source>
</evidence>
<name>A0A2V4UCP5_9GAMM</name>
<accession>A0A2V4UCP5</accession>
<comment type="caution">
    <text evidence="1">The sequence shown here is derived from an EMBL/GenBank/DDBJ whole genome shotgun (WGS) entry which is preliminary data.</text>
</comment>
<proteinExistence type="predicted"/>
<dbReference type="EMBL" id="QJSU01000018">
    <property type="protein sequence ID" value="PYE36419.1"/>
    <property type="molecule type" value="Genomic_DNA"/>
</dbReference>
<dbReference type="PROSITE" id="PS51257">
    <property type="entry name" value="PROKAR_LIPOPROTEIN"/>
    <property type="match status" value="1"/>
</dbReference>
<dbReference type="AlphaFoldDB" id="A0A2V4UCP5"/>
<sequence length="107" mass="12169">MERRTILLSVAFFVTLGLTGCQTIKENQKSMLSNSKIKTNLKTPYQLFQVMPDDSLKEMESRIVFFRNAKNNDPLSNINPSNINISMGPNKVFQVSLTNGHYSDLRV</sequence>
<dbReference type="Proteomes" id="UP000247746">
    <property type="component" value="Unassembled WGS sequence"/>
</dbReference>